<dbReference type="GO" id="GO:0005886">
    <property type="term" value="C:plasma membrane"/>
    <property type="evidence" value="ECO:0007669"/>
    <property type="project" value="UniProtKB-SubCell"/>
</dbReference>
<keyword evidence="5 8" id="KW-1133">Transmembrane helix</keyword>
<reference evidence="10" key="1">
    <citation type="submission" date="2019-05" db="EMBL/GenBank/DDBJ databases">
        <authorList>
            <person name="Naeem R."/>
            <person name="Antony C."/>
            <person name="Guan Q."/>
        </authorList>
    </citation>
    <scope>NUCLEOTIDE SEQUENCE</scope>
    <source>
        <strain evidence="10">3</strain>
    </source>
</reference>
<comment type="subcellular location">
    <subcellularLocation>
        <location evidence="1">Cell membrane</location>
    </subcellularLocation>
</comment>
<keyword evidence="4 8" id="KW-0812">Transmembrane</keyword>
<sequence length="362" mass="39362">MLASLAVVPAVMACPWRSARDQWVLGVAAMVVVVVFGWWRGLHLTQIVRRRLLMTRRRRRPEPWTSFDVKATVLLRVRRLNAEAPGLPLPLIARYLNRYGIRADKIRITSHHKATGVRETWIGLTVSAADNLAALQARCARIPLPQATVVAARRLASQLRELGWAAGIVGPDDVPPLAARSARETWHAVVREMPHATADYVAAYRIDVDPMLADTLAAVWTYPTCETWAALEIAGDASNPTLAAACAFRGGAKPGSAPPLAGLVAQHGNHRAALIALNPLSTRRLDGHTRLTGDLLGRLKWPTSMNPMADNRSAREPLRPARMPVSGSGFGRLPAPPRTSVCRSASTRSARHSPIPWLGATS</sequence>
<dbReference type="InterPro" id="IPR050051">
    <property type="entry name" value="EccE_dom"/>
</dbReference>
<dbReference type="Pfam" id="PF11203">
    <property type="entry name" value="EccE"/>
    <property type="match status" value="1"/>
</dbReference>
<evidence type="ECO:0000256" key="1">
    <source>
        <dbReference type="ARBA" id="ARBA00004236"/>
    </source>
</evidence>
<keyword evidence="6 8" id="KW-0472">Membrane</keyword>
<proteinExistence type="inferred from homology"/>
<accession>A0A653EN08</accession>
<organism evidence="10">
    <name type="scientific">Mycobacterium kansasii</name>
    <dbReference type="NCBI Taxonomy" id="1768"/>
    <lineage>
        <taxon>Bacteria</taxon>
        <taxon>Bacillati</taxon>
        <taxon>Actinomycetota</taxon>
        <taxon>Actinomycetes</taxon>
        <taxon>Mycobacteriales</taxon>
        <taxon>Mycobacteriaceae</taxon>
        <taxon>Mycobacterium</taxon>
    </lineage>
</organism>
<feature type="transmembrane region" description="Helical" evidence="8">
    <location>
        <begin position="23"/>
        <end position="42"/>
    </location>
</feature>
<evidence type="ECO:0000313" key="10">
    <source>
        <dbReference type="EMBL" id="VTO98021.1"/>
    </source>
</evidence>
<comment type="similarity">
    <text evidence="2">Belongs to the EccE family.</text>
</comment>
<evidence type="ECO:0000256" key="2">
    <source>
        <dbReference type="ARBA" id="ARBA00007759"/>
    </source>
</evidence>
<dbReference type="NCBIfam" id="TIGR03923">
    <property type="entry name" value="T7SS_EccE"/>
    <property type="match status" value="1"/>
</dbReference>
<feature type="domain" description="Type VII secretion system protein EccE" evidence="9">
    <location>
        <begin position="114"/>
        <end position="192"/>
    </location>
</feature>
<name>A0A653EN08_MYCKA</name>
<dbReference type="AlphaFoldDB" id="A0A653EN08"/>
<dbReference type="InterPro" id="IPR021368">
    <property type="entry name" value="T7SS_EccE"/>
</dbReference>
<evidence type="ECO:0000256" key="6">
    <source>
        <dbReference type="ARBA" id="ARBA00023136"/>
    </source>
</evidence>
<dbReference type="EMBL" id="LR589260">
    <property type="protein sequence ID" value="VTO98021.1"/>
    <property type="molecule type" value="Genomic_DNA"/>
</dbReference>
<keyword evidence="3" id="KW-1003">Cell membrane</keyword>
<evidence type="ECO:0000256" key="8">
    <source>
        <dbReference type="SAM" id="Phobius"/>
    </source>
</evidence>
<protein>
    <recommendedName>
        <fullName evidence="9">Type VII secretion system protein EccE domain-containing protein</fullName>
    </recommendedName>
</protein>
<evidence type="ECO:0000259" key="9">
    <source>
        <dbReference type="Pfam" id="PF11203"/>
    </source>
</evidence>
<gene>
    <name evidence="10" type="ORF">BIN_B_01175</name>
</gene>
<evidence type="ECO:0000256" key="7">
    <source>
        <dbReference type="SAM" id="MobiDB-lite"/>
    </source>
</evidence>
<feature type="region of interest" description="Disordered" evidence="7">
    <location>
        <begin position="306"/>
        <end position="362"/>
    </location>
</feature>
<evidence type="ECO:0000256" key="3">
    <source>
        <dbReference type="ARBA" id="ARBA00022475"/>
    </source>
</evidence>
<evidence type="ECO:0000256" key="5">
    <source>
        <dbReference type="ARBA" id="ARBA00022989"/>
    </source>
</evidence>
<evidence type="ECO:0000256" key="4">
    <source>
        <dbReference type="ARBA" id="ARBA00022692"/>
    </source>
</evidence>